<feature type="compositionally biased region" description="Basic and acidic residues" evidence="1">
    <location>
        <begin position="162"/>
        <end position="179"/>
    </location>
</feature>
<sequence>MSTSSSVTETVAPMDTYKNGHEFGYMPHYQHYAAVLEAGGLKLSSPEQRYLIDVIRRETRTPAARPTSGRRSTKYKPVVTKREGVAQYCSLRITSQEEDLLRSLLGDRDESAGPSSSPSYPSPASSGSSQGIPVERNQEVQKSHPSGHAAIFIPFSDDDEDVKPWIKKDDDENEERSRL</sequence>
<name>A0ABR0EYB5_ZASCE</name>
<dbReference type="Proteomes" id="UP001305779">
    <property type="component" value="Unassembled WGS sequence"/>
</dbReference>
<feature type="compositionally biased region" description="Low complexity" evidence="1">
    <location>
        <begin position="112"/>
        <end position="129"/>
    </location>
</feature>
<organism evidence="2 3">
    <name type="scientific">Zasmidium cellare</name>
    <name type="common">Wine cellar mold</name>
    <name type="synonym">Racodium cellare</name>
    <dbReference type="NCBI Taxonomy" id="395010"/>
    <lineage>
        <taxon>Eukaryota</taxon>
        <taxon>Fungi</taxon>
        <taxon>Dikarya</taxon>
        <taxon>Ascomycota</taxon>
        <taxon>Pezizomycotina</taxon>
        <taxon>Dothideomycetes</taxon>
        <taxon>Dothideomycetidae</taxon>
        <taxon>Mycosphaerellales</taxon>
        <taxon>Mycosphaerellaceae</taxon>
        <taxon>Zasmidium</taxon>
    </lineage>
</organism>
<accession>A0ABR0EYB5</accession>
<feature type="region of interest" description="Disordered" evidence="1">
    <location>
        <begin position="100"/>
        <end position="179"/>
    </location>
</feature>
<reference evidence="2 3" key="1">
    <citation type="journal article" date="2023" name="G3 (Bethesda)">
        <title>A chromosome-level genome assembly of Zasmidium syzygii isolated from banana leaves.</title>
        <authorList>
            <person name="van Westerhoven A.C."/>
            <person name="Mehrabi R."/>
            <person name="Talebi R."/>
            <person name="Steentjes M.B.F."/>
            <person name="Corcolon B."/>
            <person name="Chong P.A."/>
            <person name="Kema G.H.J."/>
            <person name="Seidl M.F."/>
        </authorList>
    </citation>
    <scope>NUCLEOTIDE SEQUENCE [LARGE SCALE GENOMIC DNA]</scope>
    <source>
        <strain evidence="2 3">P124</strain>
    </source>
</reference>
<evidence type="ECO:0000313" key="2">
    <source>
        <dbReference type="EMBL" id="KAK4506156.1"/>
    </source>
</evidence>
<proteinExistence type="predicted"/>
<comment type="caution">
    <text evidence="2">The sequence shown here is derived from an EMBL/GenBank/DDBJ whole genome shotgun (WGS) entry which is preliminary data.</text>
</comment>
<feature type="compositionally biased region" description="Basic and acidic residues" evidence="1">
    <location>
        <begin position="100"/>
        <end position="111"/>
    </location>
</feature>
<dbReference type="EMBL" id="JAXOVC010000002">
    <property type="protein sequence ID" value="KAK4506156.1"/>
    <property type="molecule type" value="Genomic_DNA"/>
</dbReference>
<protein>
    <submittedName>
        <fullName evidence="2">Uncharacterized protein</fullName>
    </submittedName>
</protein>
<evidence type="ECO:0000313" key="3">
    <source>
        <dbReference type="Proteomes" id="UP001305779"/>
    </source>
</evidence>
<keyword evidence="3" id="KW-1185">Reference proteome</keyword>
<gene>
    <name evidence="2" type="ORF">PRZ48_004121</name>
</gene>
<evidence type="ECO:0000256" key="1">
    <source>
        <dbReference type="SAM" id="MobiDB-lite"/>
    </source>
</evidence>